<dbReference type="Proteomes" id="UP000051952">
    <property type="component" value="Unassembled WGS sequence"/>
</dbReference>
<feature type="transmembrane region" description="Helical" evidence="2">
    <location>
        <begin position="571"/>
        <end position="593"/>
    </location>
</feature>
<feature type="compositionally biased region" description="Low complexity" evidence="1">
    <location>
        <begin position="51"/>
        <end position="65"/>
    </location>
</feature>
<feature type="compositionally biased region" description="Basic and acidic residues" evidence="1">
    <location>
        <begin position="679"/>
        <end position="689"/>
    </location>
</feature>
<feature type="transmembrane region" description="Helical" evidence="2">
    <location>
        <begin position="642"/>
        <end position="667"/>
    </location>
</feature>
<evidence type="ECO:0000256" key="1">
    <source>
        <dbReference type="SAM" id="MobiDB-lite"/>
    </source>
</evidence>
<dbReference type="VEuPathDB" id="TriTrypDB:BSAL_13775"/>
<keyword evidence="4" id="KW-1185">Reference proteome</keyword>
<feature type="region of interest" description="Disordered" evidence="1">
    <location>
        <begin position="1"/>
        <end position="26"/>
    </location>
</feature>
<organism evidence="3 4">
    <name type="scientific">Bodo saltans</name>
    <name type="common">Flagellated protozoan</name>
    <dbReference type="NCBI Taxonomy" id="75058"/>
    <lineage>
        <taxon>Eukaryota</taxon>
        <taxon>Discoba</taxon>
        <taxon>Euglenozoa</taxon>
        <taxon>Kinetoplastea</taxon>
        <taxon>Metakinetoplastina</taxon>
        <taxon>Eubodonida</taxon>
        <taxon>Bodonidae</taxon>
        <taxon>Bodo</taxon>
    </lineage>
</organism>
<protein>
    <submittedName>
        <fullName evidence="3">GPI-anchored surface protein, putative</fullName>
    </submittedName>
</protein>
<reference evidence="4" key="1">
    <citation type="submission" date="2015-09" db="EMBL/GenBank/DDBJ databases">
        <authorList>
            <consortium name="Pathogen Informatics"/>
        </authorList>
    </citation>
    <scope>NUCLEOTIDE SEQUENCE [LARGE SCALE GENOMIC DNA]</scope>
    <source>
        <strain evidence="4">Lake Konstanz</strain>
    </source>
</reference>
<feature type="compositionally biased region" description="Polar residues" evidence="1">
    <location>
        <begin position="81"/>
        <end position="149"/>
    </location>
</feature>
<feature type="region of interest" description="Disordered" evidence="1">
    <location>
        <begin position="166"/>
        <end position="193"/>
    </location>
</feature>
<feature type="region of interest" description="Disordered" evidence="1">
    <location>
        <begin position="730"/>
        <end position="772"/>
    </location>
</feature>
<gene>
    <name evidence="3" type="ORF">BSAL_13775</name>
</gene>
<dbReference type="EMBL" id="CYKH01001617">
    <property type="protein sequence ID" value="CUG88116.1"/>
    <property type="molecule type" value="Genomic_DNA"/>
</dbReference>
<feature type="region of interest" description="Disordered" evidence="1">
    <location>
        <begin position="41"/>
        <end position="149"/>
    </location>
</feature>
<keyword evidence="2" id="KW-1133">Transmembrane helix</keyword>
<feature type="transmembrane region" description="Helical" evidence="2">
    <location>
        <begin position="395"/>
        <end position="418"/>
    </location>
</feature>
<feature type="transmembrane region" description="Helical" evidence="2">
    <location>
        <begin position="605"/>
        <end position="630"/>
    </location>
</feature>
<accession>A0A0S4JFB5</accession>
<dbReference type="AlphaFoldDB" id="A0A0S4JFB5"/>
<sequence length="935" mass="100062">MPSLSVTNSLTPSRQRTPTKVSTPSKTFTRITASLEASPTYHHETIFHTPSNSSSREISRSFTVSPSVGTASHSRSRVDNSRSPTSTASGGSWTRQLSVTESRTVSMPSTKTPSPTKDALTTTVTNWNPTHSQSQSFSQERPSKSLSVGGTMTAMVITNTTTFTHRRQTRGATDPLSPSKTVSRAGGRGGADEEAAAAFSETKTLALTNELSLSSTRSIDLVPWPVMSSTQSVTAASLIAAFTAIFSGTHVGTFGAASTLAAVTMISCNEEHLYSATGLSRLVLSIWYDVGSVASVWGNIGIVVIVTVLHRFAVSIALRRLRPLQQQKKQQLQPRAKGRGKDAIASSNNDDDDILQQAMANVRFPSISIAVMLFLMPGTTYAAASCFADTSNTAYVVTGALGLIICAGATVFSIRLFLAATAQPTISSTGGPLAADDNDDDAIFGEDLDDVAKVTPLARAAGSTITSHNTAVVLARQHHIAQLRFSVFAAQPHRQPSAAATGNLQHDHSVVVAAVSSSSVHQPQPPTSDLPFFVFLKTHSTLLCLVAGLPFRRSSGTTPSSSYSTTSSCTAQYAIMAAWVFMPVVVLLMYRCCRGAFLPLPARPTVLNMLVILISLVTTGLMVAVAIFFHKDFDRRSSSDDAISAVGWVLVALLAVQAVCTIVLPLFQSASSFVAAHRREQDEEGKGGEGGDTLVMEDHFNDHRSDDGDGGAVMRSLYQEDGDELSKIGNATHVAKDDYRSRTGNNDQHRGTRSSSNNYYNNSNKGNWLHTMPTPKEFLLGVPESAFQPGGSEGEIGGGGLRVNAWQRAMWYDSVPLATKLEVARLDALICSALVEREDAARRSLQQAETIRTNHSTNSMGIEEEYDASTLPESAVEFAIVTAMANAEQNKSRKNRGAFETMRKQNVRVALEAMVQRITLVSSIAVTVVAPTSLL</sequence>
<evidence type="ECO:0000256" key="2">
    <source>
        <dbReference type="SAM" id="Phobius"/>
    </source>
</evidence>
<feature type="transmembrane region" description="Helical" evidence="2">
    <location>
        <begin position="296"/>
        <end position="318"/>
    </location>
</feature>
<keyword evidence="2" id="KW-0472">Membrane</keyword>
<feature type="compositionally biased region" description="Basic and acidic residues" evidence="1">
    <location>
        <begin position="696"/>
        <end position="707"/>
    </location>
</feature>
<feature type="transmembrane region" description="Helical" evidence="2">
    <location>
        <begin position="364"/>
        <end position="383"/>
    </location>
</feature>
<proteinExistence type="predicted"/>
<feature type="region of interest" description="Disordered" evidence="1">
    <location>
        <begin position="679"/>
        <end position="710"/>
    </location>
</feature>
<evidence type="ECO:0000313" key="3">
    <source>
        <dbReference type="EMBL" id="CUG88116.1"/>
    </source>
</evidence>
<name>A0A0S4JFB5_BODSA</name>
<evidence type="ECO:0000313" key="4">
    <source>
        <dbReference type="Proteomes" id="UP000051952"/>
    </source>
</evidence>
<keyword evidence="2" id="KW-0812">Transmembrane</keyword>
<feature type="compositionally biased region" description="Low complexity" evidence="1">
    <location>
        <begin position="754"/>
        <end position="764"/>
    </location>
</feature>